<sequence length="741" mass="80885">MNLPKYISDATGRCVLKNELFDEEEICQMAEKIKETNRQKMAQLQQQATTRPSLPARPLAQQTGQTTMLDYFMNGTKGLQQQPQVTLQQQQSSLKPLEPDPNSLDYRSKKGEFGWHVFGTNDYIPYVYRNTSEKFCAVRMAELKLLNKFLPHLPQDIISCTCIRSYFISEAEMKLLNEINERYSGYSYGRDPFTGEDLVVRLSDAGQFYEFLELCYRKLVLKQSTARDRCGFIRIGGETGPVVPYTSKDNVKLIPLFFFEGEIQNLKRNSVRVDGWELAYLKFCCKVQGIRNELFSSEVCEVVSVENIRAQFPAGTPFEECWPTTAKTASVSTGPISTTSAPQNPMNPHTQAQPLNSFTRWPNSLVPSQLTNGATVSNTAVAVAATRTNPPNSVISSSIGNLLCNGDWRTAASAMGGNQVLTALNRTTSSHLVALPGAVGLLAGSPAGTTAIIGTGNNACNQAQPLPQAPALIPSSVGGSTQGATTTVTAAVRAAPPPYGQVKSILRNTNPVTSPGVLSLNFPGTTVAGKPLPQLVQMNGLKRTTSTNGPAPTVIPALAAVPVRTQSNQPKRVVEEVIDLSSPPSSPHPISPLAIPNSGTQCQLGPRVEVLPEISAAEEAKHPYQISQALIHNKLIKCVVNLQPSIFNDQVLMMVDDLVKEFFPHSSRDSVLRALEAMNVTIYKCNSAQMKLLQQKVDLRLKPGDIIPMVKVKAVNEFMPQLEYICSSSGTTVPAKRMRTE</sequence>
<gene>
    <name evidence="2" type="ORF">DSTB1V02_LOCUS4948</name>
</gene>
<proteinExistence type="predicted"/>
<dbReference type="EMBL" id="CAJPEV010000773">
    <property type="protein sequence ID" value="CAG0888407.1"/>
    <property type="molecule type" value="Genomic_DNA"/>
</dbReference>
<dbReference type="Proteomes" id="UP000677054">
    <property type="component" value="Unassembled WGS sequence"/>
</dbReference>
<evidence type="ECO:0000313" key="2">
    <source>
        <dbReference type="EMBL" id="CAD7245070.1"/>
    </source>
</evidence>
<feature type="region of interest" description="Disordered" evidence="1">
    <location>
        <begin position="332"/>
        <end position="352"/>
    </location>
</feature>
<name>A0A7R8XD83_9CRUS</name>
<evidence type="ECO:0000256" key="1">
    <source>
        <dbReference type="SAM" id="MobiDB-lite"/>
    </source>
</evidence>
<dbReference type="OrthoDB" id="6497308at2759"/>
<protein>
    <submittedName>
        <fullName evidence="2">Uncharacterized protein</fullName>
    </submittedName>
</protein>
<keyword evidence="3" id="KW-1185">Reference proteome</keyword>
<evidence type="ECO:0000313" key="3">
    <source>
        <dbReference type="Proteomes" id="UP000677054"/>
    </source>
</evidence>
<reference evidence="2" key="1">
    <citation type="submission" date="2020-11" db="EMBL/GenBank/DDBJ databases">
        <authorList>
            <person name="Tran Van P."/>
        </authorList>
    </citation>
    <scope>NUCLEOTIDE SEQUENCE</scope>
</reference>
<dbReference type="AlphaFoldDB" id="A0A7R8XD83"/>
<accession>A0A7R8XD83</accession>
<organism evidence="2">
    <name type="scientific">Darwinula stevensoni</name>
    <dbReference type="NCBI Taxonomy" id="69355"/>
    <lineage>
        <taxon>Eukaryota</taxon>
        <taxon>Metazoa</taxon>
        <taxon>Ecdysozoa</taxon>
        <taxon>Arthropoda</taxon>
        <taxon>Crustacea</taxon>
        <taxon>Oligostraca</taxon>
        <taxon>Ostracoda</taxon>
        <taxon>Podocopa</taxon>
        <taxon>Podocopida</taxon>
        <taxon>Darwinulocopina</taxon>
        <taxon>Darwinuloidea</taxon>
        <taxon>Darwinulidae</taxon>
        <taxon>Darwinula</taxon>
    </lineage>
</organism>
<dbReference type="EMBL" id="LR900290">
    <property type="protein sequence ID" value="CAD7245070.1"/>
    <property type="molecule type" value="Genomic_DNA"/>
</dbReference>